<feature type="non-terminal residue" evidence="1">
    <location>
        <position position="1"/>
    </location>
</feature>
<gene>
    <name evidence="1" type="ORF">SCALOS_LOCUS8750</name>
</gene>
<evidence type="ECO:0000313" key="2">
    <source>
        <dbReference type="Proteomes" id="UP000789860"/>
    </source>
</evidence>
<keyword evidence="2" id="KW-1185">Reference proteome</keyword>
<sequence>FTTRIIVNQIHTWEGPFIRCEYENIKYEIEQELEEMFDSWISTNCTLITENINYKINFMTNEFIVTMEREYDD</sequence>
<organism evidence="1 2">
    <name type="scientific">Scutellospora calospora</name>
    <dbReference type="NCBI Taxonomy" id="85575"/>
    <lineage>
        <taxon>Eukaryota</taxon>
        <taxon>Fungi</taxon>
        <taxon>Fungi incertae sedis</taxon>
        <taxon>Mucoromycota</taxon>
        <taxon>Glomeromycotina</taxon>
        <taxon>Glomeromycetes</taxon>
        <taxon>Diversisporales</taxon>
        <taxon>Gigasporaceae</taxon>
        <taxon>Scutellospora</taxon>
    </lineage>
</organism>
<dbReference type="EMBL" id="CAJVPM010024404">
    <property type="protein sequence ID" value="CAG8653518.1"/>
    <property type="molecule type" value="Genomic_DNA"/>
</dbReference>
<proteinExistence type="predicted"/>
<dbReference type="Proteomes" id="UP000789860">
    <property type="component" value="Unassembled WGS sequence"/>
</dbReference>
<reference evidence="1" key="1">
    <citation type="submission" date="2021-06" db="EMBL/GenBank/DDBJ databases">
        <authorList>
            <person name="Kallberg Y."/>
            <person name="Tangrot J."/>
            <person name="Rosling A."/>
        </authorList>
    </citation>
    <scope>NUCLEOTIDE SEQUENCE</scope>
    <source>
        <strain evidence="1">AU212A</strain>
    </source>
</reference>
<protein>
    <submittedName>
        <fullName evidence="1">7028_t:CDS:1</fullName>
    </submittedName>
</protein>
<name>A0ACA9NGK1_9GLOM</name>
<accession>A0ACA9NGK1</accession>
<comment type="caution">
    <text evidence="1">The sequence shown here is derived from an EMBL/GenBank/DDBJ whole genome shotgun (WGS) entry which is preliminary data.</text>
</comment>
<evidence type="ECO:0000313" key="1">
    <source>
        <dbReference type="EMBL" id="CAG8653518.1"/>
    </source>
</evidence>